<comment type="similarity">
    <text evidence="1">Belongs to the GILT family.</text>
</comment>
<evidence type="ECO:0000256" key="3">
    <source>
        <dbReference type="SAM" id="SignalP"/>
    </source>
</evidence>
<proteinExistence type="inferred from homology"/>
<comment type="caution">
    <text evidence="4">The sequence shown here is derived from an EMBL/GenBank/DDBJ whole genome shotgun (WGS) entry which is preliminary data.</text>
</comment>
<keyword evidence="2" id="KW-0325">Glycoprotein</keyword>
<dbReference type="PANTHER" id="PTHR13234">
    <property type="entry name" value="GAMMA-INTERFERON INDUCIBLE LYSOSOMAL THIOL REDUCTASE GILT"/>
    <property type="match status" value="1"/>
</dbReference>
<keyword evidence="3" id="KW-0732">Signal</keyword>
<accession>A0AAV1IS52</accession>
<evidence type="ECO:0008006" key="6">
    <source>
        <dbReference type="Google" id="ProtNLM"/>
    </source>
</evidence>
<dbReference type="GO" id="GO:0016671">
    <property type="term" value="F:oxidoreductase activity, acting on a sulfur group of donors, disulfide as acceptor"/>
    <property type="evidence" value="ECO:0007669"/>
    <property type="project" value="InterPro"/>
</dbReference>
<dbReference type="Gene3D" id="3.40.30.10">
    <property type="entry name" value="Glutaredoxin"/>
    <property type="match status" value="1"/>
</dbReference>
<gene>
    <name evidence="4" type="ORF">LNINA_LOCUS23</name>
</gene>
<evidence type="ECO:0000313" key="4">
    <source>
        <dbReference type="EMBL" id="CAK1539928.1"/>
    </source>
</evidence>
<dbReference type="InterPro" id="IPR036249">
    <property type="entry name" value="Thioredoxin-like_sf"/>
</dbReference>
<keyword evidence="5" id="KW-1185">Reference proteome</keyword>
<dbReference type="EMBL" id="CAVLEF010000001">
    <property type="protein sequence ID" value="CAK1539928.1"/>
    <property type="molecule type" value="Genomic_DNA"/>
</dbReference>
<reference evidence="4 5" key="1">
    <citation type="submission" date="2023-11" db="EMBL/GenBank/DDBJ databases">
        <authorList>
            <person name="Okamura Y."/>
        </authorList>
    </citation>
    <scope>NUCLEOTIDE SEQUENCE [LARGE SCALE GENOMIC DNA]</scope>
</reference>
<dbReference type="SUPFAM" id="SSF52833">
    <property type="entry name" value="Thioredoxin-like"/>
    <property type="match status" value="1"/>
</dbReference>
<evidence type="ECO:0000313" key="5">
    <source>
        <dbReference type="Proteomes" id="UP001497472"/>
    </source>
</evidence>
<sequence>MKTFITFVLSLNVVLGAYTDIKSNHLFDDDAIGLGDGDLYLLQDKQLTRKEDKVSIKLFYECHCPSCMEFESTDFKETVEKLNEYLDIQTYPYGNAKTHEHDGKTDFECQHGPKECYGNKLHACALEIVKNHTAALLFNSCMMGGSQKGWGSDDKAADKCASNMGIDSKPIKTCAKGNKGSELLKYYGEESKKVGFHYVPYVLLNGAEYTGEHFLQDVCAKFSSPPPPCRA</sequence>
<organism evidence="4 5">
    <name type="scientific">Leptosia nina</name>
    <dbReference type="NCBI Taxonomy" id="320188"/>
    <lineage>
        <taxon>Eukaryota</taxon>
        <taxon>Metazoa</taxon>
        <taxon>Ecdysozoa</taxon>
        <taxon>Arthropoda</taxon>
        <taxon>Hexapoda</taxon>
        <taxon>Insecta</taxon>
        <taxon>Pterygota</taxon>
        <taxon>Neoptera</taxon>
        <taxon>Endopterygota</taxon>
        <taxon>Lepidoptera</taxon>
        <taxon>Glossata</taxon>
        <taxon>Ditrysia</taxon>
        <taxon>Papilionoidea</taxon>
        <taxon>Pieridae</taxon>
        <taxon>Pierinae</taxon>
        <taxon>Leptosia</taxon>
    </lineage>
</organism>
<dbReference type="Pfam" id="PF03227">
    <property type="entry name" value="GILT"/>
    <property type="match status" value="1"/>
</dbReference>
<feature type="chain" id="PRO_5043740621" description="Gamma-interferon-inducible lysosomal thiol reductase" evidence="3">
    <location>
        <begin position="17"/>
        <end position="231"/>
    </location>
</feature>
<evidence type="ECO:0000256" key="2">
    <source>
        <dbReference type="ARBA" id="ARBA00023180"/>
    </source>
</evidence>
<name>A0AAV1IS52_9NEOP</name>
<evidence type="ECO:0000256" key="1">
    <source>
        <dbReference type="ARBA" id="ARBA00005679"/>
    </source>
</evidence>
<dbReference type="InterPro" id="IPR004911">
    <property type="entry name" value="Interferon-induced_GILT"/>
</dbReference>
<protein>
    <recommendedName>
        <fullName evidence="6">Gamma-interferon-inducible lysosomal thiol reductase</fullName>
    </recommendedName>
</protein>
<dbReference type="Proteomes" id="UP001497472">
    <property type="component" value="Unassembled WGS sequence"/>
</dbReference>
<feature type="signal peptide" evidence="3">
    <location>
        <begin position="1"/>
        <end position="16"/>
    </location>
</feature>
<dbReference type="AlphaFoldDB" id="A0AAV1IS52"/>
<dbReference type="PANTHER" id="PTHR13234:SF71">
    <property type="entry name" value="GAMMA-INTERFERON-INDUCIBLE LYSOSOMAL THIOL REDUCTASE-LIKE PROTEIN"/>
    <property type="match status" value="1"/>
</dbReference>